<evidence type="ECO:0000256" key="2">
    <source>
        <dbReference type="SAM" id="MobiDB-lite"/>
    </source>
</evidence>
<reference evidence="3 4" key="1">
    <citation type="journal article" date="2021" name="Sci. Rep.">
        <title>Genome sequencing of the multicellular alga Astrephomene provides insights into convergent evolution of germ-soma differentiation.</title>
        <authorList>
            <person name="Yamashita S."/>
            <person name="Yamamoto K."/>
            <person name="Matsuzaki R."/>
            <person name="Suzuki S."/>
            <person name="Yamaguchi H."/>
            <person name="Hirooka S."/>
            <person name="Minakuchi Y."/>
            <person name="Miyagishima S."/>
            <person name="Kawachi M."/>
            <person name="Toyoda A."/>
            <person name="Nozaki H."/>
        </authorList>
    </citation>
    <scope>NUCLEOTIDE SEQUENCE [LARGE SCALE GENOMIC DNA]</scope>
    <source>
        <strain evidence="3 4">NIES-4017</strain>
    </source>
</reference>
<comment type="caution">
    <text evidence="3">The sequence shown here is derived from an EMBL/GenBank/DDBJ whole genome shotgun (WGS) entry which is preliminary data.</text>
</comment>
<keyword evidence="1" id="KW-0175">Coiled coil</keyword>
<feature type="coiled-coil region" evidence="1">
    <location>
        <begin position="3"/>
        <end position="128"/>
    </location>
</feature>
<proteinExistence type="predicted"/>
<evidence type="ECO:0000313" key="4">
    <source>
        <dbReference type="Proteomes" id="UP001054857"/>
    </source>
</evidence>
<dbReference type="Proteomes" id="UP001054857">
    <property type="component" value="Unassembled WGS sequence"/>
</dbReference>
<feature type="non-terminal residue" evidence="3">
    <location>
        <position position="1"/>
    </location>
</feature>
<evidence type="ECO:0000313" key="3">
    <source>
        <dbReference type="EMBL" id="GFR40231.1"/>
    </source>
</evidence>
<sequence>MSRGALVARLKEAEAQMAALRRSEALARQRCEYLADGVRAGRSDKGAAARQAEAARKLAAQHEEERRLLQRRAENLSAFLRKEKEAKEAVERDLAAERQRAGGLAVQLAGAQQQLGHMKDLLDEARQQYRHFLDINKQAVERASRLQDRLRRSGAALASARHEAHTSRLAAQRAESTSACMRRLLEELYMSKASGQLGAALQEQLDTMLQQLHRQQQHQQQPQSSAAAAAADTAASADHDACCTSPSACSPVSPAPCSVASPHNAPHPCLKQQPAKDSAATQDKAVHAAVGHRAASRGRSTGMKGAAPSRRQPVPTAPTLAAVAAAAAAGGTQGDETPGAPLPPDGGAGPAGMAAAVAALLEAAATTTGARDGTCVGDGSRRCNGGGPKETLKQARGRARVTTGAEDTGPTDTDTPAMFQRLHRRLQAQAGLSGGSNDPRVAGAPDPHLARMLCASVSSTPCPSTGGVGRSDYGRAACANGQQPNRPAGTAGVGGTHGSSIHYSPSESGRSSHVGGPTATPTAAVGRCKLPSGTSRGHPTPGGRPKSSPCVS</sequence>
<feature type="region of interest" description="Disordered" evidence="2">
    <location>
        <begin position="478"/>
        <end position="552"/>
    </location>
</feature>
<feature type="compositionally biased region" description="Low complexity" evidence="2">
    <location>
        <begin position="313"/>
        <end position="329"/>
    </location>
</feature>
<feature type="compositionally biased region" description="Polar residues" evidence="2">
    <location>
        <begin position="498"/>
        <end position="511"/>
    </location>
</feature>
<gene>
    <name evidence="3" type="ORF">Agub_g799</name>
</gene>
<protein>
    <submittedName>
        <fullName evidence="3">Uncharacterized protein</fullName>
    </submittedName>
</protein>
<organism evidence="3 4">
    <name type="scientific">Astrephomene gubernaculifera</name>
    <dbReference type="NCBI Taxonomy" id="47775"/>
    <lineage>
        <taxon>Eukaryota</taxon>
        <taxon>Viridiplantae</taxon>
        <taxon>Chlorophyta</taxon>
        <taxon>core chlorophytes</taxon>
        <taxon>Chlorophyceae</taxon>
        <taxon>CS clade</taxon>
        <taxon>Chlamydomonadales</taxon>
        <taxon>Astrephomenaceae</taxon>
        <taxon>Astrephomene</taxon>
    </lineage>
</organism>
<evidence type="ECO:0000256" key="1">
    <source>
        <dbReference type="SAM" id="Coils"/>
    </source>
</evidence>
<name>A0AAD3DHT2_9CHLO</name>
<feature type="region of interest" description="Disordered" evidence="2">
    <location>
        <begin position="367"/>
        <end position="416"/>
    </location>
</feature>
<dbReference type="AlphaFoldDB" id="A0AAD3DHT2"/>
<feature type="region of interest" description="Disordered" evidence="2">
    <location>
        <begin position="253"/>
        <end position="348"/>
    </location>
</feature>
<keyword evidence="4" id="KW-1185">Reference proteome</keyword>
<feature type="compositionally biased region" description="Low complexity" evidence="2">
    <location>
        <begin position="253"/>
        <end position="262"/>
    </location>
</feature>
<feature type="region of interest" description="Disordered" evidence="2">
    <location>
        <begin position="211"/>
        <end position="232"/>
    </location>
</feature>
<dbReference type="EMBL" id="BMAR01000001">
    <property type="protein sequence ID" value="GFR40231.1"/>
    <property type="molecule type" value="Genomic_DNA"/>
</dbReference>
<accession>A0AAD3DHT2</accession>